<keyword evidence="2" id="KW-0732">Signal</keyword>
<dbReference type="EMBL" id="JALGCL010000001">
    <property type="protein sequence ID" value="MCJ0824413.1"/>
    <property type="molecule type" value="Genomic_DNA"/>
</dbReference>
<proteinExistence type="predicted"/>
<dbReference type="PROSITE" id="PS51257">
    <property type="entry name" value="PROKAR_LIPOPROTEIN"/>
    <property type="match status" value="1"/>
</dbReference>
<evidence type="ECO:0008006" key="5">
    <source>
        <dbReference type="Google" id="ProtNLM"/>
    </source>
</evidence>
<dbReference type="Proteomes" id="UP001165423">
    <property type="component" value="Unassembled WGS sequence"/>
</dbReference>
<name>A0ABT0A0A2_9GAMM</name>
<feature type="region of interest" description="Disordered" evidence="1">
    <location>
        <begin position="84"/>
        <end position="108"/>
    </location>
</feature>
<dbReference type="PANTHER" id="PTHR38589:SF1">
    <property type="entry name" value="BLR0621 PROTEIN"/>
    <property type="match status" value="1"/>
</dbReference>
<comment type="caution">
    <text evidence="3">The sequence shown here is derived from an EMBL/GenBank/DDBJ whole genome shotgun (WGS) entry which is preliminary data.</text>
</comment>
<feature type="compositionally biased region" description="Basic and acidic residues" evidence="1">
    <location>
        <begin position="88"/>
        <end position="107"/>
    </location>
</feature>
<dbReference type="RefSeq" id="WP_243318127.1">
    <property type="nucleotide sequence ID" value="NZ_JALGCL010000001.1"/>
</dbReference>
<reference evidence="3 4" key="1">
    <citation type="submission" date="2022-03" db="EMBL/GenBank/DDBJ databases">
        <title>Luteimonas soily sp. nov., a novel bacterium isolated from the soil.</title>
        <authorList>
            <person name="Zhang X."/>
        </authorList>
    </citation>
    <scope>NUCLEOTIDE SEQUENCE [LARGE SCALE GENOMIC DNA]</scope>
    <source>
        <strain evidence="3 4">50</strain>
    </source>
</reference>
<dbReference type="PANTHER" id="PTHR38589">
    <property type="entry name" value="BLR0621 PROTEIN"/>
    <property type="match status" value="1"/>
</dbReference>
<feature type="signal peptide" evidence="2">
    <location>
        <begin position="1"/>
        <end position="19"/>
    </location>
</feature>
<sequence length="260" mass="27753">MLRSLLAAATLALAACAHAPVAGDGDSGARWQHARQMVVVTTDGWDDIHGRLRTFERDHGGTWRETAAARPVVIGRSGAAWGIGLHDIPPDDGRAGDSGPVKREGDGRSPAGVFAIGQAFGYAASGATALPYAAMDASDYCIDVSGSPLYNRIVDADDVGADAVRGSTEPMRRDLHADGDQRYRLGFVIEHNPRARPMAGSCIFAHLWKSPDTATAGCTAMQDATMQALLAWLDPALQPVFVLLPRAEYDRLRVPWGLPR</sequence>
<feature type="chain" id="PRO_5046034165" description="YkuD domain-containing protein" evidence="2">
    <location>
        <begin position="20"/>
        <end position="260"/>
    </location>
</feature>
<evidence type="ECO:0000313" key="3">
    <source>
        <dbReference type="EMBL" id="MCJ0824413.1"/>
    </source>
</evidence>
<protein>
    <recommendedName>
        <fullName evidence="5">YkuD domain-containing protein</fullName>
    </recommendedName>
</protein>
<gene>
    <name evidence="3" type="ORF">MQC88_00300</name>
</gene>
<keyword evidence="4" id="KW-1185">Reference proteome</keyword>
<organism evidence="3 4">
    <name type="scientific">Cognatiluteimonas sedimenti</name>
    <dbReference type="NCBI Taxonomy" id="2927791"/>
    <lineage>
        <taxon>Bacteria</taxon>
        <taxon>Pseudomonadati</taxon>
        <taxon>Pseudomonadota</taxon>
        <taxon>Gammaproteobacteria</taxon>
        <taxon>Lysobacterales</taxon>
        <taxon>Lysobacteraceae</taxon>
        <taxon>Cognatiluteimonas</taxon>
    </lineage>
</organism>
<evidence type="ECO:0000256" key="1">
    <source>
        <dbReference type="SAM" id="MobiDB-lite"/>
    </source>
</evidence>
<evidence type="ECO:0000256" key="2">
    <source>
        <dbReference type="SAM" id="SignalP"/>
    </source>
</evidence>
<evidence type="ECO:0000313" key="4">
    <source>
        <dbReference type="Proteomes" id="UP001165423"/>
    </source>
</evidence>
<accession>A0ABT0A0A2</accession>